<evidence type="ECO:0000256" key="1">
    <source>
        <dbReference type="SAM" id="MobiDB-lite"/>
    </source>
</evidence>
<dbReference type="OrthoDB" id="1809095at2759"/>
<evidence type="ECO:0000313" key="2">
    <source>
        <dbReference type="EMBL" id="CAA3013526.1"/>
    </source>
</evidence>
<accession>A0A8S0U7G4</accession>
<dbReference type="Proteomes" id="UP000594638">
    <property type="component" value="Unassembled WGS sequence"/>
</dbReference>
<dbReference type="Gramene" id="OE9A034010T1">
    <property type="protein sequence ID" value="OE9A034010C1"/>
    <property type="gene ID" value="OE9A034010"/>
</dbReference>
<organism evidence="2 3">
    <name type="scientific">Olea europaea subsp. europaea</name>
    <dbReference type="NCBI Taxonomy" id="158383"/>
    <lineage>
        <taxon>Eukaryota</taxon>
        <taxon>Viridiplantae</taxon>
        <taxon>Streptophyta</taxon>
        <taxon>Embryophyta</taxon>
        <taxon>Tracheophyta</taxon>
        <taxon>Spermatophyta</taxon>
        <taxon>Magnoliopsida</taxon>
        <taxon>eudicotyledons</taxon>
        <taxon>Gunneridae</taxon>
        <taxon>Pentapetalae</taxon>
        <taxon>asterids</taxon>
        <taxon>lamiids</taxon>
        <taxon>Lamiales</taxon>
        <taxon>Oleaceae</taxon>
        <taxon>Oleeae</taxon>
        <taxon>Olea</taxon>
    </lineage>
</organism>
<name>A0A8S0U7G4_OLEEU</name>
<dbReference type="AlphaFoldDB" id="A0A8S0U7G4"/>
<feature type="region of interest" description="Disordered" evidence="1">
    <location>
        <begin position="1"/>
        <end position="23"/>
    </location>
</feature>
<comment type="caution">
    <text evidence="2">The sequence shown here is derived from an EMBL/GenBank/DDBJ whole genome shotgun (WGS) entry which is preliminary data.</text>
</comment>
<keyword evidence="3" id="KW-1185">Reference proteome</keyword>
<gene>
    <name evidence="2" type="ORF">OLEA9_A034010</name>
</gene>
<protein>
    <submittedName>
        <fullName evidence="2">Uncharacterized protein</fullName>
    </submittedName>
</protein>
<evidence type="ECO:0000313" key="3">
    <source>
        <dbReference type="Proteomes" id="UP000594638"/>
    </source>
</evidence>
<feature type="compositionally biased region" description="Basic and acidic residues" evidence="1">
    <location>
        <begin position="1"/>
        <end position="13"/>
    </location>
</feature>
<dbReference type="EMBL" id="CACTIH010007440">
    <property type="protein sequence ID" value="CAA3013526.1"/>
    <property type="molecule type" value="Genomic_DNA"/>
</dbReference>
<sequence>MEHEEEETHKLEEGTQDELGEDARDVDFQIPTSPITRVQSKKLQEALQGLVGCALEEEIKSKANSNKLGLREETKIINLIQVQSSEGPITLC</sequence>
<reference evidence="2 3" key="1">
    <citation type="submission" date="2019-12" db="EMBL/GenBank/DDBJ databases">
        <authorList>
            <person name="Alioto T."/>
            <person name="Alioto T."/>
            <person name="Gomez Garrido J."/>
        </authorList>
    </citation>
    <scope>NUCLEOTIDE SEQUENCE [LARGE SCALE GENOMIC DNA]</scope>
</reference>
<proteinExistence type="predicted"/>